<proteinExistence type="predicted"/>
<name>A0A0E9V7H7_ANGAN</name>
<reference evidence="1" key="1">
    <citation type="submission" date="2014-11" db="EMBL/GenBank/DDBJ databases">
        <authorList>
            <person name="Amaro Gonzalez C."/>
        </authorList>
    </citation>
    <scope>NUCLEOTIDE SEQUENCE</scope>
</reference>
<protein>
    <submittedName>
        <fullName evidence="1">Uncharacterized protein</fullName>
    </submittedName>
</protein>
<dbReference type="EMBL" id="GBXM01034626">
    <property type="protein sequence ID" value="JAH73951.1"/>
    <property type="molecule type" value="Transcribed_RNA"/>
</dbReference>
<evidence type="ECO:0000313" key="1">
    <source>
        <dbReference type="EMBL" id="JAH73951.1"/>
    </source>
</evidence>
<accession>A0A0E9V7H7</accession>
<reference evidence="1" key="2">
    <citation type="journal article" date="2015" name="Fish Shellfish Immunol.">
        <title>Early steps in the European eel (Anguilla anguilla)-Vibrio vulnificus interaction in the gills: Role of the RtxA13 toxin.</title>
        <authorList>
            <person name="Callol A."/>
            <person name="Pajuelo D."/>
            <person name="Ebbesson L."/>
            <person name="Teles M."/>
            <person name="MacKenzie S."/>
            <person name="Amaro C."/>
        </authorList>
    </citation>
    <scope>NUCLEOTIDE SEQUENCE</scope>
</reference>
<organism evidence="1">
    <name type="scientific">Anguilla anguilla</name>
    <name type="common">European freshwater eel</name>
    <name type="synonym">Muraena anguilla</name>
    <dbReference type="NCBI Taxonomy" id="7936"/>
    <lineage>
        <taxon>Eukaryota</taxon>
        <taxon>Metazoa</taxon>
        <taxon>Chordata</taxon>
        <taxon>Craniata</taxon>
        <taxon>Vertebrata</taxon>
        <taxon>Euteleostomi</taxon>
        <taxon>Actinopterygii</taxon>
        <taxon>Neopterygii</taxon>
        <taxon>Teleostei</taxon>
        <taxon>Anguilliformes</taxon>
        <taxon>Anguillidae</taxon>
        <taxon>Anguilla</taxon>
    </lineage>
</organism>
<sequence length="12" mass="1392">MISFPITKREGI</sequence>